<dbReference type="EMBL" id="MCGO01000021">
    <property type="protein sequence ID" value="ORY44750.1"/>
    <property type="molecule type" value="Genomic_DNA"/>
</dbReference>
<dbReference type="PANTHER" id="PTHR13090:SF1">
    <property type="entry name" value="ARGININE-HYDROXYLASE NDUFAF5, MITOCHONDRIAL"/>
    <property type="match status" value="1"/>
</dbReference>
<dbReference type="GO" id="GO:0008168">
    <property type="term" value="F:methyltransferase activity"/>
    <property type="evidence" value="ECO:0007669"/>
    <property type="project" value="UniProtKB-KW"/>
</dbReference>
<evidence type="ECO:0000256" key="2">
    <source>
        <dbReference type="ARBA" id="ARBA00022679"/>
    </source>
</evidence>
<dbReference type="GO" id="GO:0032981">
    <property type="term" value="P:mitochondrial respiratory chain complex I assembly"/>
    <property type="evidence" value="ECO:0007669"/>
    <property type="project" value="TreeGrafter"/>
</dbReference>
<comment type="caution">
    <text evidence="4">The sequence shown here is derived from an EMBL/GenBank/DDBJ whole genome shotgun (WGS) entry which is preliminary data.</text>
</comment>
<keyword evidence="2 4" id="KW-0808">Transferase</keyword>
<keyword evidence="5" id="KW-1185">Reference proteome</keyword>
<feature type="region of interest" description="Disordered" evidence="3">
    <location>
        <begin position="311"/>
        <end position="334"/>
    </location>
</feature>
<protein>
    <submittedName>
        <fullName evidence="4">S-adenosyl-L-methionine-dependent methyltransferase</fullName>
    </submittedName>
</protein>
<dbReference type="Proteomes" id="UP000193642">
    <property type="component" value="Unassembled WGS sequence"/>
</dbReference>
<organism evidence="4 5">
    <name type="scientific">Rhizoclosmatium globosum</name>
    <dbReference type="NCBI Taxonomy" id="329046"/>
    <lineage>
        <taxon>Eukaryota</taxon>
        <taxon>Fungi</taxon>
        <taxon>Fungi incertae sedis</taxon>
        <taxon>Chytridiomycota</taxon>
        <taxon>Chytridiomycota incertae sedis</taxon>
        <taxon>Chytridiomycetes</taxon>
        <taxon>Chytridiales</taxon>
        <taxon>Chytriomycetaceae</taxon>
        <taxon>Rhizoclosmatium</taxon>
    </lineage>
</organism>
<evidence type="ECO:0000313" key="5">
    <source>
        <dbReference type="Proteomes" id="UP000193642"/>
    </source>
</evidence>
<dbReference type="PANTHER" id="PTHR13090">
    <property type="entry name" value="ARGININE-HYDROXYLASE NDUFAF5, MITOCHONDRIAL"/>
    <property type="match status" value="1"/>
</dbReference>
<gene>
    <name evidence="4" type="ORF">BCR33DRAFT_716708</name>
</gene>
<evidence type="ECO:0000256" key="1">
    <source>
        <dbReference type="ARBA" id="ARBA00022603"/>
    </source>
</evidence>
<dbReference type="InterPro" id="IPR029063">
    <property type="entry name" value="SAM-dependent_MTases_sf"/>
</dbReference>
<sequence length="334" mass="37337">MYRFRTTAALVQRTLNRSFSTEAPLPPPTKPSTHTIPAAMKVFDRNVKVIQRNASALRSDSKTFDYLRDEVADRLVDRLLDIKRRFPKVLDVGSGAGHIIKYVDKDMMDHLVQLDSAEKMLYRDKNETYEVSTERIHADEEFLPFHEDTFDCVLSSMSMHWVNDLPGTLIQIRKCLKPDGAFLGAMVGGETLYELRTSLQLAQVEREGGVAPHVSPMADLRDLGSLLSRAGLTLTTLDTDEIVVRYPSMYELIQDLSAMGEGNAIFNRTGCLTRDTIDAAAEIYKSVYGNEDGSIPATFQILYMIGWKPDPSQPKPAKRGSGEVSLKTLESPSN</sequence>
<name>A0A1Y2CCI1_9FUNG</name>
<reference evidence="4 5" key="1">
    <citation type="submission" date="2016-07" db="EMBL/GenBank/DDBJ databases">
        <title>Pervasive Adenine N6-methylation of Active Genes in Fungi.</title>
        <authorList>
            <consortium name="DOE Joint Genome Institute"/>
            <person name="Mondo S.J."/>
            <person name="Dannebaum R.O."/>
            <person name="Kuo R.C."/>
            <person name="Labutti K."/>
            <person name="Haridas S."/>
            <person name="Kuo A."/>
            <person name="Salamov A."/>
            <person name="Ahrendt S.R."/>
            <person name="Lipzen A."/>
            <person name="Sullivan W."/>
            <person name="Andreopoulos W.B."/>
            <person name="Clum A."/>
            <person name="Lindquist E."/>
            <person name="Daum C."/>
            <person name="Ramamoorthy G.K."/>
            <person name="Gryganskyi A."/>
            <person name="Culley D."/>
            <person name="Magnuson J.K."/>
            <person name="James T.Y."/>
            <person name="O'Malley M.A."/>
            <person name="Stajich J.E."/>
            <person name="Spatafora J.W."/>
            <person name="Visel A."/>
            <person name="Grigoriev I.V."/>
        </authorList>
    </citation>
    <scope>NUCLEOTIDE SEQUENCE [LARGE SCALE GENOMIC DNA]</scope>
    <source>
        <strain evidence="4 5">JEL800</strain>
    </source>
</reference>
<evidence type="ECO:0000256" key="3">
    <source>
        <dbReference type="SAM" id="MobiDB-lite"/>
    </source>
</evidence>
<proteinExistence type="predicted"/>
<dbReference type="InterPro" id="IPR050602">
    <property type="entry name" value="Malonyl-ACP_OMT"/>
</dbReference>
<accession>A0A1Y2CCI1</accession>
<dbReference type="Pfam" id="PF13489">
    <property type="entry name" value="Methyltransf_23"/>
    <property type="match status" value="1"/>
</dbReference>
<dbReference type="GO" id="GO:0005739">
    <property type="term" value="C:mitochondrion"/>
    <property type="evidence" value="ECO:0007669"/>
    <property type="project" value="TreeGrafter"/>
</dbReference>
<dbReference type="STRING" id="329046.A0A1Y2CCI1"/>
<keyword evidence="1 4" id="KW-0489">Methyltransferase</keyword>
<dbReference type="SUPFAM" id="SSF53335">
    <property type="entry name" value="S-adenosyl-L-methionine-dependent methyltransferases"/>
    <property type="match status" value="1"/>
</dbReference>
<dbReference type="Gene3D" id="3.40.50.150">
    <property type="entry name" value="Vaccinia Virus protein VP39"/>
    <property type="match status" value="1"/>
</dbReference>
<evidence type="ECO:0000313" key="4">
    <source>
        <dbReference type="EMBL" id="ORY44750.1"/>
    </source>
</evidence>
<dbReference type="CDD" id="cd02440">
    <property type="entry name" value="AdoMet_MTases"/>
    <property type="match status" value="1"/>
</dbReference>
<dbReference type="AlphaFoldDB" id="A0A1Y2CCI1"/>
<dbReference type="GO" id="GO:0032259">
    <property type="term" value="P:methylation"/>
    <property type="evidence" value="ECO:0007669"/>
    <property type="project" value="UniProtKB-KW"/>
</dbReference>
<dbReference type="OrthoDB" id="16816at2759"/>